<comment type="caution">
    <text evidence="5">The sequence shown here is derived from an EMBL/GenBank/DDBJ whole genome shotgun (WGS) entry which is preliminary data.</text>
</comment>
<dbReference type="InterPro" id="IPR036390">
    <property type="entry name" value="WH_DNA-bd_sf"/>
</dbReference>
<dbReference type="SUPFAM" id="SSF64288">
    <property type="entry name" value="Chorismate lyase-like"/>
    <property type="match status" value="1"/>
</dbReference>
<dbReference type="Gene3D" id="1.10.10.10">
    <property type="entry name" value="Winged helix-like DNA-binding domain superfamily/Winged helix DNA-binding domain"/>
    <property type="match status" value="1"/>
</dbReference>
<gene>
    <name evidence="5" type="ORF">C4886_05885</name>
</gene>
<reference evidence="5 6" key="1">
    <citation type="submission" date="2018-02" db="EMBL/GenBank/DDBJ databases">
        <title>Complete genome sequencing of Faecalibacterium prausnitzii strains isolated from the human gut.</title>
        <authorList>
            <person name="Fitzgerald B.C."/>
            <person name="Shkoporov A.N."/>
            <person name="Ross P.R."/>
            <person name="Hill C."/>
        </authorList>
    </citation>
    <scope>NUCLEOTIDE SEQUENCE [LARGE SCALE GENOMIC DNA]</scope>
    <source>
        <strain evidence="5 6">APC942/31-1</strain>
    </source>
</reference>
<dbReference type="PANTHER" id="PTHR44846:SF1">
    <property type="entry name" value="MANNOSYL-D-GLYCERATE TRANSPORT_METABOLISM SYSTEM REPRESSOR MNGR-RELATED"/>
    <property type="match status" value="1"/>
</dbReference>
<dbReference type="InterPro" id="IPR028978">
    <property type="entry name" value="Chorismate_lyase_/UTRA_dom_sf"/>
</dbReference>
<dbReference type="InterPro" id="IPR050679">
    <property type="entry name" value="Bact_HTH_transcr_reg"/>
</dbReference>
<evidence type="ECO:0000256" key="3">
    <source>
        <dbReference type="ARBA" id="ARBA00023163"/>
    </source>
</evidence>
<dbReference type="Gene3D" id="3.40.1410.10">
    <property type="entry name" value="Chorismate lyase-like"/>
    <property type="match status" value="1"/>
</dbReference>
<sequence>MNNLRKDIFMLNKNSIQPLYKQLMDIITQQIKNGTYKPGEKIPTEPELADLYHVSRITVRRTVEELCTQGYLIKHQGKGTFVKSPMIFRKFESQKNMSFSESCRQNNRIPESHVLSFCKKPANSVTSDFLQLTSDEEVFFLERLLLADSIPVIDVHTWLPPRLFPDFDPNAVENGSFFEYIKNTYRCTIAESSRSTISVTAASPDMAKTLRLSSGDPVLILDSYMEAPDGKPLYISREYIAGSRYTISF</sequence>
<dbReference type="GO" id="GO:0003700">
    <property type="term" value="F:DNA-binding transcription factor activity"/>
    <property type="evidence" value="ECO:0007669"/>
    <property type="project" value="InterPro"/>
</dbReference>
<protein>
    <recommendedName>
        <fullName evidence="4">HTH gntR-type domain-containing protein</fullName>
    </recommendedName>
</protein>
<feature type="domain" description="HTH gntR-type" evidence="4">
    <location>
        <begin position="17"/>
        <end position="85"/>
    </location>
</feature>
<dbReference type="GO" id="GO:0045892">
    <property type="term" value="P:negative regulation of DNA-templated transcription"/>
    <property type="evidence" value="ECO:0007669"/>
    <property type="project" value="TreeGrafter"/>
</dbReference>
<dbReference type="GO" id="GO:0003677">
    <property type="term" value="F:DNA binding"/>
    <property type="evidence" value="ECO:0007669"/>
    <property type="project" value="UniProtKB-KW"/>
</dbReference>
<keyword evidence="2" id="KW-0238">DNA-binding</keyword>
<dbReference type="Pfam" id="PF07702">
    <property type="entry name" value="UTRA"/>
    <property type="match status" value="1"/>
</dbReference>
<dbReference type="PROSITE" id="PS50949">
    <property type="entry name" value="HTH_GNTR"/>
    <property type="match status" value="1"/>
</dbReference>
<dbReference type="SMART" id="SM00345">
    <property type="entry name" value="HTH_GNTR"/>
    <property type="match status" value="1"/>
</dbReference>
<evidence type="ECO:0000259" key="4">
    <source>
        <dbReference type="PROSITE" id="PS50949"/>
    </source>
</evidence>
<dbReference type="FunFam" id="1.10.10.10:FF:000079">
    <property type="entry name" value="GntR family transcriptional regulator"/>
    <property type="match status" value="1"/>
</dbReference>
<evidence type="ECO:0000256" key="2">
    <source>
        <dbReference type="ARBA" id="ARBA00023125"/>
    </source>
</evidence>
<evidence type="ECO:0000313" key="5">
    <source>
        <dbReference type="EMBL" id="RCH44974.1"/>
    </source>
</evidence>
<dbReference type="Pfam" id="PF00392">
    <property type="entry name" value="GntR"/>
    <property type="match status" value="1"/>
</dbReference>
<keyword evidence="1" id="KW-0805">Transcription regulation</keyword>
<name>A0A367G4N4_9FIRM</name>
<dbReference type="AlphaFoldDB" id="A0A367G4N4"/>
<dbReference type="EMBL" id="PSQG01000006">
    <property type="protein sequence ID" value="RCH44974.1"/>
    <property type="molecule type" value="Genomic_DNA"/>
</dbReference>
<dbReference type="InterPro" id="IPR000524">
    <property type="entry name" value="Tscrpt_reg_HTH_GntR"/>
</dbReference>
<dbReference type="SMART" id="SM00866">
    <property type="entry name" value="UTRA"/>
    <property type="match status" value="1"/>
</dbReference>
<evidence type="ECO:0000313" key="6">
    <source>
        <dbReference type="Proteomes" id="UP000253208"/>
    </source>
</evidence>
<organism evidence="5 6">
    <name type="scientific">Blautia obeum</name>
    <dbReference type="NCBI Taxonomy" id="40520"/>
    <lineage>
        <taxon>Bacteria</taxon>
        <taxon>Bacillati</taxon>
        <taxon>Bacillota</taxon>
        <taxon>Clostridia</taxon>
        <taxon>Lachnospirales</taxon>
        <taxon>Lachnospiraceae</taxon>
        <taxon>Blautia</taxon>
    </lineage>
</organism>
<keyword evidence="3" id="KW-0804">Transcription</keyword>
<dbReference type="PRINTS" id="PR00035">
    <property type="entry name" value="HTHGNTR"/>
</dbReference>
<dbReference type="PANTHER" id="PTHR44846">
    <property type="entry name" value="MANNOSYL-D-GLYCERATE TRANSPORT/METABOLISM SYSTEM REPRESSOR MNGR-RELATED"/>
    <property type="match status" value="1"/>
</dbReference>
<dbReference type="Proteomes" id="UP000253208">
    <property type="component" value="Unassembled WGS sequence"/>
</dbReference>
<accession>A0A367G4N4</accession>
<dbReference type="InterPro" id="IPR011663">
    <property type="entry name" value="UTRA"/>
</dbReference>
<evidence type="ECO:0000256" key="1">
    <source>
        <dbReference type="ARBA" id="ARBA00023015"/>
    </source>
</evidence>
<proteinExistence type="predicted"/>
<dbReference type="CDD" id="cd07377">
    <property type="entry name" value="WHTH_GntR"/>
    <property type="match status" value="1"/>
</dbReference>
<dbReference type="SUPFAM" id="SSF46785">
    <property type="entry name" value="Winged helix' DNA-binding domain"/>
    <property type="match status" value="1"/>
</dbReference>
<dbReference type="InterPro" id="IPR036388">
    <property type="entry name" value="WH-like_DNA-bd_sf"/>
</dbReference>